<dbReference type="CDD" id="cd00568">
    <property type="entry name" value="TPP_enzymes"/>
    <property type="match status" value="1"/>
</dbReference>
<dbReference type="GO" id="GO:0009097">
    <property type="term" value="P:isoleucine biosynthetic process"/>
    <property type="evidence" value="ECO:0007669"/>
    <property type="project" value="TreeGrafter"/>
</dbReference>
<dbReference type="InterPro" id="IPR000399">
    <property type="entry name" value="TPP-bd_CS"/>
</dbReference>
<dbReference type="Proteomes" id="UP000295705">
    <property type="component" value="Unassembled WGS sequence"/>
</dbReference>
<dbReference type="GO" id="GO:0009099">
    <property type="term" value="P:L-valine biosynthetic process"/>
    <property type="evidence" value="ECO:0007669"/>
    <property type="project" value="TreeGrafter"/>
</dbReference>
<evidence type="ECO:0000256" key="3">
    <source>
        <dbReference type="RuleBase" id="RU362132"/>
    </source>
</evidence>
<dbReference type="PROSITE" id="PS00187">
    <property type="entry name" value="TPP_ENZYMES"/>
    <property type="match status" value="1"/>
</dbReference>
<feature type="domain" description="Thiamine pyrophosphate enzyme TPP-binding" evidence="6">
    <location>
        <begin position="412"/>
        <end position="554"/>
    </location>
</feature>
<reference evidence="8 9" key="1">
    <citation type="submission" date="2019-03" db="EMBL/GenBank/DDBJ databases">
        <title>Genomic Encyclopedia of Type Strains, Phase IV (KMG-IV): sequencing the most valuable type-strain genomes for metagenomic binning, comparative biology and taxonomic classification.</title>
        <authorList>
            <person name="Goeker M."/>
        </authorList>
    </citation>
    <scope>NUCLEOTIDE SEQUENCE [LARGE SCALE GENOMIC DNA]</scope>
    <source>
        <strain evidence="8 9">DSM 45775</strain>
    </source>
</reference>
<sequence length="572" mass="60184">MKKSVWQARAVSTVTGRSAPTTRCSGADLVVACLAAEGVDVVAGVPGTTVMEVIDAIARHDTVRYLATRHEQVAGFLADGLSRGGGLGACLVSRGPGAANAAIAVQNAYDESVPMLLLVGQVADRIVERRAFEEADVVATFRPMSKWAVEVRRADRIPELLQRAVRTAVTGRPGPVVVSLPLDVLQDTVEGVAPARRWRAHPPAPDPDGVAAAAAVIADAERPVVVVGGGAAGAPGAMTALADRVGAPIVTTWLRQGAVSHDHPGFLGSLGYGVHDVTWQAASEADVVVALGCRFSEFSTRRWTLLADDVRLVHVDVDPVELGRVYVPEVGLVADAATTARALTAALPPPPSGRLDRRKRLRVEYEQASSPDSPVLDADDPRGGVSSRAAVAALQPLTTRDDVRLVQDAPSFGPWTHRYLRLPEPGRFHGSAGGAMAWGLPAAMGLTLADPARRAVCVSGDGSFWMVAQDLETCVREGLPVINVVMNNNAYGNTRDRQRLAHGERYLGVFYGNADLAAFARSLGGFGVRVERDEELAPALGAALAQDLPAVVDVIQDPMYGLPPGLVPPAAR</sequence>
<dbReference type="InterPro" id="IPR045229">
    <property type="entry name" value="TPP_enz"/>
</dbReference>
<dbReference type="InterPro" id="IPR011766">
    <property type="entry name" value="TPP_enzyme_TPP-bd"/>
</dbReference>
<dbReference type="GO" id="GO:0050660">
    <property type="term" value="F:flavin adenine dinucleotide binding"/>
    <property type="evidence" value="ECO:0007669"/>
    <property type="project" value="TreeGrafter"/>
</dbReference>
<gene>
    <name evidence="8" type="ORF">EV188_104462</name>
</gene>
<evidence type="ECO:0000313" key="9">
    <source>
        <dbReference type="Proteomes" id="UP000295705"/>
    </source>
</evidence>
<dbReference type="PANTHER" id="PTHR18968:SF120">
    <property type="entry name" value="ACETOLACTATE SYNTHASE LARGE SUBUNIT"/>
    <property type="match status" value="1"/>
</dbReference>
<feature type="region of interest" description="Disordered" evidence="4">
    <location>
        <begin position="364"/>
        <end position="383"/>
    </location>
</feature>
<dbReference type="Pfam" id="PF00205">
    <property type="entry name" value="TPP_enzyme_M"/>
    <property type="match status" value="1"/>
</dbReference>
<evidence type="ECO:0000256" key="4">
    <source>
        <dbReference type="SAM" id="MobiDB-lite"/>
    </source>
</evidence>
<evidence type="ECO:0000256" key="1">
    <source>
        <dbReference type="ARBA" id="ARBA00007812"/>
    </source>
</evidence>
<dbReference type="GO" id="GO:0003984">
    <property type="term" value="F:acetolactate synthase activity"/>
    <property type="evidence" value="ECO:0007669"/>
    <property type="project" value="TreeGrafter"/>
</dbReference>
<dbReference type="GO" id="GO:0030976">
    <property type="term" value="F:thiamine pyrophosphate binding"/>
    <property type="evidence" value="ECO:0007669"/>
    <property type="project" value="InterPro"/>
</dbReference>
<dbReference type="InterPro" id="IPR029035">
    <property type="entry name" value="DHS-like_NAD/FAD-binding_dom"/>
</dbReference>
<dbReference type="SUPFAM" id="SSF52467">
    <property type="entry name" value="DHS-like NAD/FAD-binding domain"/>
    <property type="match status" value="1"/>
</dbReference>
<dbReference type="InterPro" id="IPR029061">
    <property type="entry name" value="THDP-binding"/>
</dbReference>
<evidence type="ECO:0000259" key="7">
    <source>
        <dbReference type="Pfam" id="PF02776"/>
    </source>
</evidence>
<comment type="caution">
    <text evidence="8">The sequence shown here is derived from an EMBL/GenBank/DDBJ whole genome shotgun (WGS) entry which is preliminary data.</text>
</comment>
<keyword evidence="2 3" id="KW-0786">Thiamine pyrophosphate</keyword>
<proteinExistence type="inferred from homology"/>
<dbReference type="SUPFAM" id="SSF52518">
    <property type="entry name" value="Thiamin diphosphate-binding fold (THDP-binding)"/>
    <property type="match status" value="2"/>
</dbReference>
<organism evidence="8 9">
    <name type="scientific">Actinomycetospora succinea</name>
    <dbReference type="NCBI Taxonomy" id="663603"/>
    <lineage>
        <taxon>Bacteria</taxon>
        <taxon>Bacillati</taxon>
        <taxon>Actinomycetota</taxon>
        <taxon>Actinomycetes</taxon>
        <taxon>Pseudonocardiales</taxon>
        <taxon>Pseudonocardiaceae</taxon>
        <taxon>Actinomycetospora</taxon>
    </lineage>
</organism>
<dbReference type="PANTHER" id="PTHR18968">
    <property type="entry name" value="THIAMINE PYROPHOSPHATE ENZYMES"/>
    <property type="match status" value="1"/>
</dbReference>
<dbReference type="InterPro" id="IPR012000">
    <property type="entry name" value="Thiamin_PyroP_enz_cen_dom"/>
</dbReference>
<feature type="domain" description="Thiamine pyrophosphate enzyme N-terminal TPP-binding" evidence="7">
    <location>
        <begin position="26"/>
        <end position="138"/>
    </location>
</feature>
<accession>A0A4R6VAM1</accession>
<dbReference type="FunFam" id="3.40.50.970:FF:000007">
    <property type="entry name" value="Acetolactate synthase"/>
    <property type="match status" value="1"/>
</dbReference>
<evidence type="ECO:0000313" key="8">
    <source>
        <dbReference type="EMBL" id="TDQ58715.1"/>
    </source>
</evidence>
<name>A0A4R6VAM1_9PSEU</name>
<protein>
    <submittedName>
        <fullName evidence="8">Acetolactate synthase-1/2/3 large subunit</fullName>
    </submittedName>
</protein>
<dbReference type="CDD" id="cd07035">
    <property type="entry name" value="TPP_PYR_POX_like"/>
    <property type="match status" value="1"/>
</dbReference>
<comment type="similarity">
    <text evidence="1 3">Belongs to the TPP enzyme family.</text>
</comment>
<evidence type="ECO:0000259" key="5">
    <source>
        <dbReference type="Pfam" id="PF00205"/>
    </source>
</evidence>
<dbReference type="Gene3D" id="3.40.50.1220">
    <property type="entry name" value="TPP-binding domain"/>
    <property type="match status" value="1"/>
</dbReference>
<feature type="domain" description="Thiamine pyrophosphate enzyme central" evidence="5">
    <location>
        <begin position="210"/>
        <end position="343"/>
    </location>
</feature>
<evidence type="ECO:0000259" key="6">
    <source>
        <dbReference type="Pfam" id="PF02775"/>
    </source>
</evidence>
<dbReference type="Gene3D" id="3.40.50.970">
    <property type="match status" value="2"/>
</dbReference>
<dbReference type="AlphaFoldDB" id="A0A4R6VAM1"/>
<dbReference type="GO" id="GO:0000287">
    <property type="term" value="F:magnesium ion binding"/>
    <property type="evidence" value="ECO:0007669"/>
    <property type="project" value="InterPro"/>
</dbReference>
<dbReference type="GO" id="GO:0005948">
    <property type="term" value="C:acetolactate synthase complex"/>
    <property type="evidence" value="ECO:0007669"/>
    <property type="project" value="TreeGrafter"/>
</dbReference>
<keyword evidence="9" id="KW-1185">Reference proteome</keyword>
<dbReference type="EMBL" id="SNYO01000004">
    <property type="protein sequence ID" value="TDQ58715.1"/>
    <property type="molecule type" value="Genomic_DNA"/>
</dbReference>
<evidence type="ECO:0000256" key="2">
    <source>
        <dbReference type="ARBA" id="ARBA00023052"/>
    </source>
</evidence>
<dbReference type="InterPro" id="IPR012001">
    <property type="entry name" value="Thiamin_PyroP_enz_TPP-bd_dom"/>
</dbReference>
<dbReference type="Pfam" id="PF02775">
    <property type="entry name" value="TPP_enzyme_C"/>
    <property type="match status" value="1"/>
</dbReference>
<dbReference type="Pfam" id="PF02776">
    <property type="entry name" value="TPP_enzyme_N"/>
    <property type="match status" value="1"/>
</dbReference>